<gene>
    <name evidence="1" type="ORF">TNCV_3939991</name>
</gene>
<protein>
    <submittedName>
        <fullName evidence="1">Uncharacterized protein</fullName>
    </submittedName>
</protein>
<proteinExistence type="predicted"/>
<dbReference type="AlphaFoldDB" id="A0A8X6VVI1"/>
<dbReference type="EMBL" id="BMAU01021363">
    <property type="protein sequence ID" value="GFY23303.1"/>
    <property type="molecule type" value="Genomic_DNA"/>
</dbReference>
<dbReference type="Proteomes" id="UP000887159">
    <property type="component" value="Unassembled WGS sequence"/>
</dbReference>
<accession>A0A8X6VVI1</accession>
<organism evidence="1 2">
    <name type="scientific">Trichonephila clavipes</name>
    <name type="common">Golden silk orbweaver</name>
    <name type="synonym">Nephila clavipes</name>
    <dbReference type="NCBI Taxonomy" id="2585209"/>
    <lineage>
        <taxon>Eukaryota</taxon>
        <taxon>Metazoa</taxon>
        <taxon>Ecdysozoa</taxon>
        <taxon>Arthropoda</taxon>
        <taxon>Chelicerata</taxon>
        <taxon>Arachnida</taxon>
        <taxon>Araneae</taxon>
        <taxon>Araneomorphae</taxon>
        <taxon>Entelegynae</taxon>
        <taxon>Araneoidea</taxon>
        <taxon>Nephilidae</taxon>
        <taxon>Trichonephila</taxon>
    </lineage>
</organism>
<evidence type="ECO:0000313" key="2">
    <source>
        <dbReference type="Proteomes" id="UP000887159"/>
    </source>
</evidence>
<keyword evidence="2" id="KW-1185">Reference proteome</keyword>
<sequence>MRVRYRLELIDFMEAKIAGSYDYVVCKRSSENIFGSVTLGKIKAHNIIFGIAEKCTPRDKQFTYKPFWNANLAILEEKSSLAHAAEQSKRPEDIQ</sequence>
<evidence type="ECO:0000313" key="1">
    <source>
        <dbReference type="EMBL" id="GFY23303.1"/>
    </source>
</evidence>
<reference evidence="1" key="1">
    <citation type="submission" date="2020-08" db="EMBL/GenBank/DDBJ databases">
        <title>Multicomponent nature underlies the extraordinary mechanical properties of spider dragline silk.</title>
        <authorList>
            <person name="Kono N."/>
            <person name="Nakamura H."/>
            <person name="Mori M."/>
            <person name="Yoshida Y."/>
            <person name="Ohtoshi R."/>
            <person name="Malay A.D."/>
            <person name="Moran D.A.P."/>
            <person name="Tomita M."/>
            <person name="Numata K."/>
            <person name="Arakawa K."/>
        </authorList>
    </citation>
    <scope>NUCLEOTIDE SEQUENCE</scope>
</reference>
<name>A0A8X6VVI1_TRICX</name>
<comment type="caution">
    <text evidence="1">The sequence shown here is derived from an EMBL/GenBank/DDBJ whole genome shotgun (WGS) entry which is preliminary data.</text>
</comment>